<dbReference type="PANTHER" id="PTHR30290">
    <property type="entry name" value="PERIPLASMIC BINDING COMPONENT OF ABC TRANSPORTER"/>
    <property type="match status" value="1"/>
</dbReference>
<dbReference type="GO" id="GO:0015833">
    <property type="term" value="P:peptide transport"/>
    <property type="evidence" value="ECO:0007669"/>
    <property type="project" value="TreeGrafter"/>
</dbReference>
<gene>
    <name evidence="5" type="ORF">CAL22_07715</name>
</gene>
<dbReference type="Proteomes" id="UP000216429">
    <property type="component" value="Unassembled WGS sequence"/>
</dbReference>
<feature type="signal peptide" evidence="3">
    <location>
        <begin position="1"/>
        <end position="39"/>
    </location>
</feature>
<protein>
    <submittedName>
        <fullName evidence="5">Peptide ABC transporter substrate-binding protein</fullName>
    </submittedName>
</protein>
<evidence type="ECO:0000256" key="1">
    <source>
        <dbReference type="ARBA" id="ARBA00005695"/>
    </source>
</evidence>
<dbReference type="PIRSF" id="PIRSF002741">
    <property type="entry name" value="MppA"/>
    <property type="match status" value="1"/>
</dbReference>
<reference evidence="6" key="1">
    <citation type="submission" date="2017-05" db="EMBL/GenBank/DDBJ databases">
        <title>Complete and WGS of Bordetella genogroups.</title>
        <authorList>
            <person name="Spilker T."/>
            <person name="Lipuma J."/>
        </authorList>
    </citation>
    <scope>NUCLEOTIDE SEQUENCE [LARGE SCALE GENOMIC DNA]</scope>
    <source>
        <strain evidence="6">AU6712</strain>
    </source>
</reference>
<dbReference type="CDD" id="cd08517">
    <property type="entry name" value="PBP2_NikA_DppA_OppA_like_13"/>
    <property type="match status" value="1"/>
</dbReference>
<dbReference type="GO" id="GO:0030288">
    <property type="term" value="C:outer membrane-bounded periplasmic space"/>
    <property type="evidence" value="ECO:0007669"/>
    <property type="project" value="UniProtKB-ARBA"/>
</dbReference>
<feature type="domain" description="Solute-binding protein family 5" evidence="4">
    <location>
        <begin position="86"/>
        <end position="446"/>
    </location>
</feature>
<dbReference type="PANTHER" id="PTHR30290:SF38">
    <property type="entry name" value="D,D-DIPEPTIDE-BINDING PERIPLASMIC PROTEIN DDPA-RELATED"/>
    <property type="match status" value="1"/>
</dbReference>
<proteinExistence type="inferred from homology"/>
<dbReference type="Gene3D" id="3.40.190.10">
    <property type="entry name" value="Periplasmic binding protein-like II"/>
    <property type="match status" value="1"/>
</dbReference>
<dbReference type="GO" id="GO:0043190">
    <property type="term" value="C:ATP-binding cassette (ABC) transporter complex"/>
    <property type="evidence" value="ECO:0007669"/>
    <property type="project" value="InterPro"/>
</dbReference>
<keyword evidence="2 3" id="KW-0732">Signal</keyword>
<dbReference type="EMBL" id="NEVU01000002">
    <property type="protein sequence ID" value="OZI74362.1"/>
    <property type="molecule type" value="Genomic_DNA"/>
</dbReference>
<name>A0A261VLH5_9BORD</name>
<dbReference type="OrthoDB" id="9801799at2"/>
<evidence type="ECO:0000313" key="5">
    <source>
        <dbReference type="EMBL" id="OZI74362.1"/>
    </source>
</evidence>
<dbReference type="RefSeq" id="WP_094811938.1">
    <property type="nucleotide sequence ID" value="NZ_NEVU01000002.1"/>
</dbReference>
<sequence length="537" mass="60315">MPITLKTAGRLAVKLNHALKLSACALALAAALPMSAAWAQTKGGTLSMIVQPEPPILIPALNQQGPTQFVAGKIYESLLTYSFDLKPQPGLAKSWEASPDGLSYTFHLQDNVKWHDGQPFTADDVVFSLTELLPKVHARARVILNKFIDKVDKIDDKTVKISLKSPFPAFMLMFEPGFAPMMPKHIYAGTDYATNPANQKPIGTGPFMFKEWKRGEYIKLARNPDYWKPGKPYLDELIFNVIPDSASRAVAYERGSVDVLRGGDVDNVDVKRLRAQPNTEYTTQGWEMLSPQAYLIFNMRKPPFDNVKVRQAVMSALNRKMIVDNIFFGQGKASTSPFVTTEMFYDKNMPAMPFDMKKARELIKESGIKPQDYTIRQLAFPYGSTWDRLGEYTKQSLEQLGFKVQIESTDAGGWASRTGNWDFDLTTNYTYQYGDPALGVQRLYIGSNIVKGSPFANVQGYNNPETDAWWTEAASEVDPAKRQALYSKLQNTLVNDVANGYLVDMEFPTIYRSKVKNLVKSAIGMNETFDDVYIEQK</sequence>
<dbReference type="Gene3D" id="3.10.105.10">
    <property type="entry name" value="Dipeptide-binding Protein, Domain 3"/>
    <property type="match status" value="1"/>
</dbReference>
<keyword evidence="6" id="KW-1185">Reference proteome</keyword>
<dbReference type="GO" id="GO:1904680">
    <property type="term" value="F:peptide transmembrane transporter activity"/>
    <property type="evidence" value="ECO:0007669"/>
    <property type="project" value="TreeGrafter"/>
</dbReference>
<evidence type="ECO:0000256" key="3">
    <source>
        <dbReference type="SAM" id="SignalP"/>
    </source>
</evidence>
<comment type="similarity">
    <text evidence="1">Belongs to the bacterial solute-binding protein 5 family.</text>
</comment>
<dbReference type="InterPro" id="IPR000914">
    <property type="entry name" value="SBP_5_dom"/>
</dbReference>
<evidence type="ECO:0000259" key="4">
    <source>
        <dbReference type="Pfam" id="PF00496"/>
    </source>
</evidence>
<evidence type="ECO:0000313" key="6">
    <source>
        <dbReference type="Proteomes" id="UP000216429"/>
    </source>
</evidence>
<dbReference type="Pfam" id="PF00496">
    <property type="entry name" value="SBP_bac_5"/>
    <property type="match status" value="1"/>
</dbReference>
<dbReference type="InterPro" id="IPR030678">
    <property type="entry name" value="Peptide/Ni-bd"/>
</dbReference>
<dbReference type="SUPFAM" id="SSF53850">
    <property type="entry name" value="Periplasmic binding protein-like II"/>
    <property type="match status" value="1"/>
</dbReference>
<feature type="chain" id="PRO_5013079793" evidence="3">
    <location>
        <begin position="40"/>
        <end position="537"/>
    </location>
</feature>
<organism evidence="5 6">
    <name type="scientific">Bordetella genomosp. 12</name>
    <dbReference type="NCBI Taxonomy" id="463035"/>
    <lineage>
        <taxon>Bacteria</taxon>
        <taxon>Pseudomonadati</taxon>
        <taxon>Pseudomonadota</taxon>
        <taxon>Betaproteobacteria</taxon>
        <taxon>Burkholderiales</taxon>
        <taxon>Alcaligenaceae</taxon>
        <taxon>Bordetella</taxon>
    </lineage>
</organism>
<evidence type="ECO:0000256" key="2">
    <source>
        <dbReference type="ARBA" id="ARBA00022729"/>
    </source>
</evidence>
<dbReference type="InterPro" id="IPR039424">
    <property type="entry name" value="SBP_5"/>
</dbReference>
<accession>A0A261VLH5</accession>
<comment type="caution">
    <text evidence="5">The sequence shown here is derived from an EMBL/GenBank/DDBJ whole genome shotgun (WGS) entry which is preliminary data.</text>
</comment>
<dbReference type="AlphaFoldDB" id="A0A261VLH5"/>